<accession>A0A927NCR5</accession>
<evidence type="ECO:0000313" key="1">
    <source>
        <dbReference type="EMBL" id="MBE1612445.1"/>
    </source>
</evidence>
<reference evidence="1" key="1">
    <citation type="submission" date="2020-10" db="EMBL/GenBank/DDBJ databases">
        <title>Sequencing the genomes of 1000 actinobacteria strains.</title>
        <authorList>
            <person name="Klenk H.-P."/>
        </authorList>
    </citation>
    <scope>NUCLEOTIDE SEQUENCE</scope>
    <source>
        <strain evidence="1">DSM 45354</strain>
    </source>
</reference>
<evidence type="ECO:0000313" key="2">
    <source>
        <dbReference type="Proteomes" id="UP000638648"/>
    </source>
</evidence>
<name>A0A927NCR5_9ACTN</name>
<dbReference type="RefSeq" id="WP_192755491.1">
    <property type="nucleotide sequence ID" value="NZ_BAABJL010000194.1"/>
</dbReference>
<protein>
    <submittedName>
        <fullName evidence="1">Uncharacterized protein</fullName>
    </submittedName>
</protein>
<organism evidence="1 2">
    <name type="scientific">Actinopolymorpha pittospori</name>
    <dbReference type="NCBI Taxonomy" id="648752"/>
    <lineage>
        <taxon>Bacteria</taxon>
        <taxon>Bacillati</taxon>
        <taxon>Actinomycetota</taxon>
        <taxon>Actinomycetes</taxon>
        <taxon>Propionibacteriales</taxon>
        <taxon>Actinopolymorphaceae</taxon>
        <taxon>Actinopolymorpha</taxon>
    </lineage>
</organism>
<dbReference type="EMBL" id="JADBEM010000001">
    <property type="protein sequence ID" value="MBE1612445.1"/>
    <property type="molecule type" value="Genomic_DNA"/>
</dbReference>
<gene>
    <name evidence="1" type="ORF">HEB94_009293</name>
</gene>
<proteinExistence type="predicted"/>
<comment type="caution">
    <text evidence="1">The sequence shown here is derived from an EMBL/GenBank/DDBJ whole genome shotgun (WGS) entry which is preliminary data.</text>
</comment>
<keyword evidence="2" id="KW-1185">Reference proteome</keyword>
<sequence length="211" mass="22639">MRRGGAGEVLRRRSPWRAPARTALAAGRGYLRRSRPYRILGLVLFLAFAVAAEQWLETRASGPSMRKMTIVAAGESGEYAGATWRLTRLGPGSARRTVPLPDDAVVVYAGLTVTPHDAAASDRIEACVLRAVDGRGRAWGPASVLIAASGRGADSATGCYRPTDGYEREPIPAGRSQRILTAFLVPKDVLPDLAVRVLVRGAAPTYLQFEL</sequence>
<dbReference type="AlphaFoldDB" id="A0A927NCR5"/>
<dbReference type="Proteomes" id="UP000638648">
    <property type="component" value="Unassembled WGS sequence"/>
</dbReference>